<accession>A0A3F2RPW8</accession>
<evidence type="ECO:0000313" key="6">
    <source>
        <dbReference type="Proteomes" id="UP000277300"/>
    </source>
</evidence>
<protein>
    <recommendedName>
        <fullName evidence="4">Nucleoporin Nup54 alpha-helical domain-containing protein</fullName>
    </recommendedName>
</protein>
<evidence type="ECO:0000256" key="3">
    <source>
        <dbReference type="ARBA" id="ARBA00023242"/>
    </source>
</evidence>
<dbReference type="GO" id="GO:0017056">
    <property type="term" value="F:structural constituent of nuclear pore"/>
    <property type="evidence" value="ECO:0007669"/>
    <property type="project" value="TreeGrafter"/>
</dbReference>
<dbReference type="InterPro" id="IPR024864">
    <property type="entry name" value="Nup54/Nup57/Nup44"/>
</dbReference>
<dbReference type="Gene3D" id="1.20.5.490">
    <property type="entry name" value="Single helix bin"/>
    <property type="match status" value="1"/>
</dbReference>
<dbReference type="GO" id="GO:0036228">
    <property type="term" value="P:protein localization to nuclear inner membrane"/>
    <property type="evidence" value="ECO:0007669"/>
    <property type="project" value="TreeGrafter"/>
</dbReference>
<organism evidence="5 6">
    <name type="scientific">Phytophthora kernoviae</name>
    <dbReference type="NCBI Taxonomy" id="325452"/>
    <lineage>
        <taxon>Eukaryota</taxon>
        <taxon>Sar</taxon>
        <taxon>Stramenopiles</taxon>
        <taxon>Oomycota</taxon>
        <taxon>Peronosporomycetes</taxon>
        <taxon>Peronosporales</taxon>
        <taxon>Peronosporaceae</taxon>
        <taxon>Phytophthora</taxon>
    </lineage>
</organism>
<comment type="subcellular location">
    <subcellularLocation>
        <location evidence="1">Nucleus</location>
    </subcellularLocation>
</comment>
<dbReference type="Pfam" id="PF13874">
    <property type="entry name" value="Nup54"/>
    <property type="match status" value="1"/>
</dbReference>
<dbReference type="Proteomes" id="UP000277300">
    <property type="component" value="Unassembled WGS sequence"/>
</dbReference>
<comment type="caution">
    <text evidence="5">The sequence shown here is derived from an EMBL/GenBank/DDBJ whole genome shotgun (WGS) entry which is preliminary data.</text>
</comment>
<keyword evidence="2" id="KW-0813">Transport</keyword>
<evidence type="ECO:0000259" key="4">
    <source>
        <dbReference type="Pfam" id="PF13874"/>
    </source>
</evidence>
<dbReference type="EMBL" id="MBDO02000168">
    <property type="protein sequence ID" value="RLN61102.1"/>
    <property type="molecule type" value="Genomic_DNA"/>
</dbReference>
<dbReference type="PANTHER" id="PTHR13000">
    <property type="entry name" value="NUCLEOPORIN P54"/>
    <property type="match status" value="1"/>
</dbReference>
<sequence>MFGATAGAAQPAASGFNFGGGAGAAPAASTGFSFGATPAAPAAAPGGFNFGGTATSMAPAAGSTGFSFGAAPAATPAASAAGSTGFGFGATSANTAPAASGGFGFGGTTATPAASTGGFNFGGTPAAPAAGNTGFSFGGTAPAASTTSSFGFGAPTTSKPSLFGQTAPATSTATAGGFGFGAKPATTGTTGFGFGTGTSSFGAAPTVGSSSLFGGGGFGTTTPGAAPAAFGAAPAASTAPAPIILGVDASVAQLNTVKSAYQDPAQSRFKFLMYNTVDPTQRHMYVRPPHISERLWNQAELDNPDPLNCAPVPILGFDDLLKRIKAQQSHADKYNTYTDDLRAQLIEMDKHTRATEEKLEKCRHEHVQLFHALVKVMRDIELLQNYGKPLQREEMQLAMALKKLQTLLDSPGQYKARLNDAVSLQRVQKEVQPPPTSQLSPQDLQRLYEFMNKQRQGLEHLTNMINDDLADIQLVKETWRR</sequence>
<keyword evidence="3" id="KW-0539">Nucleus</keyword>
<dbReference type="OrthoDB" id="6162375at2759"/>
<gene>
    <name evidence="5" type="ORF">BBP00_00005618</name>
</gene>
<dbReference type="InterPro" id="IPR025712">
    <property type="entry name" value="Nup54_alpha-helical_dom"/>
</dbReference>
<dbReference type="AlphaFoldDB" id="A0A3F2RPW8"/>
<reference evidence="5 6" key="1">
    <citation type="submission" date="2018-07" db="EMBL/GenBank/DDBJ databases">
        <title>Genome sequencing of oomycete isolates from Chile give support for New Zealand origin for Phytophthora kernoviae and make available the first Nothophytophthora sp. genome.</title>
        <authorList>
            <person name="Studholme D.J."/>
            <person name="Sanfuentes E."/>
            <person name="Panda P."/>
            <person name="Hill R."/>
            <person name="Sambles C."/>
            <person name="Grant M."/>
            <person name="Williams N.M."/>
            <person name="Mcdougal R.L."/>
        </authorList>
    </citation>
    <scope>NUCLEOTIDE SEQUENCE [LARGE SCALE GENOMIC DNA]</scope>
    <source>
        <strain evidence="5">Chile6</strain>
    </source>
</reference>
<proteinExistence type="predicted"/>
<feature type="domain" description="Nucleoporin Nup54 alpha-helical" evidence="4">
    <location>
        <begin position="287"/>
        <end position="422"/>
    </location>
</feature>
<dbReference type="GO" id="GO:0006607">
    <property type="term" value="P:NLS-bearing protein import into nucleus"/>
    <property type="evidence" value="ECO:0007669"/>
    <property type="project" value="TreeGrafter"/>
</dbReference>
<dbReference type="GO" id="GO:0044613">
    <property type="term" value="C:nuclear pore central transport channel"/>
    <property type="evidence" value="ECO:0007669"/>
    <property type="project" value="TreeGrafter"/>
</dbReference>
<evidence type="ECO:0000256" key="2">
    <source>
        <dbReference type="ARBA" id="ARBA00022448"/>
    </source>
</evidence>
<evidence type="ECO:0000256" key="1">
    <source>
        <dbReference type="ARBA" id="ARBA00004123"/>
    </source>
</evidence>
<name>A0A3F2RPW8_9STRA</name>
<dbReference type="PANTHER" id="PTHR13000:SF0">
    <property type="entry name" value="NUCLEOPORIN P54"/>
    <property type="match status" value="1"/>
</dbReference>
<dbReference type="GO" id="GO:0006999">
    <property type="term" value="P:nuclear pore organization"/>
    <property type="evidence" value="ECO:0007669"/>
    <property type="project" value="TreeGrafter"/>
</dbReference>
<evidence type="ECO:0000313" key="5">
    <source>
        <dbReference type="EMBL" id="RLN61102.1"/>
    </source>
</evidence>